<feature type="region of interest" description="Disordered" evidence="1">
    <location>
        <begin position="1"/>
        <end position="36"/>
    </location>
</feature>
<evidence type="ECO:0000313" key="3">
    <source>
        <dbReference type="Proteomes" id="UP000886595"/>
    </source>
</evidence>
<gene>
    <name evidence="2" type="ORF">Bca52824_094215</name>
</gene>
<keyword evidence="3" id="KW-1185">Reference proteome</keyword>
<organism evidence="2 3">
    <name type="scientific">Brassica carinata</name>
    <name type="common">Ethiopian mustard</name>
    <name type="synonym">Abyssinian cabbage</name>
    <dbReference type="NCBI Taxonomy" id="52824"/>
    <lineage>
        <taxon>Eukaryota</taxon>
        <taxon>Viridiplantae</taxon>
        <taxon>Streptophyta</taxon>
        <taxon>Embryophyta</taxon>
        <taxon>Tracheophyta</taxon>
        <taxon>Spermatophyta</taxon>
        <taxon>Magnoliopsida</taxon>
        <taxon>eudicotyledons</taxon>
        <taxon>Gunneridae</taxon>
        <taxon>Pentapetalae</taxon>
        <taxon>rosids</taxon>
        <taxon>malvids</taxon>
        <taxon>Brassicales</taxon>
        <taxon>Brassicaceae</taxon>
        <taxon>Brassiceae</taxon>
        <taxon>Brassica</taxon>
    </lineage>
</organism>
<dbReference type="Proteomes" id="UP000886595">
    <property type="component" value="Unassembled WGS sequence"/>
</dbReference>
<evidence type="ECO:0000256" key="1">
    <source>
        <dbReference type="SAM" id="MobiDB-lite"/>
    </source>
</evidence>
<accession>A0A8X7P499</accession>
<reference evidence="2 3" key="1">
    <citation type="submission" date="2020-02" db="EMBL/GenBank/DDBJ databases">
        <authorList>
            <person name="Ma Q."/>
            <person name="Huang Y."/>
            <person name="Song X."/>
            <person name="Pei D."/>
        </authorList>
    </citation>
    <scope>NUCLEOTIDE SEQUENCE [LARGE SCALE GENOMIC DNA]</scope>
    <source>
        <strain evidence="2">Sxm20200214</strain>
        <tissue evidence="2">Leaf</tissue>
    </source>
</reference>
<feature type="compositionally biased region" description="Basic and acidic residues" evidence="1">
    <location>
        <begin position="1"/>
        <end position="11"/>
    </location>
</feature>
<evidence type="ECO:0000313" key="2">
    <source>
        <dbReference type="EMBL" id="KAG2243942.1"/>
    </source>
</evidence>
<proteinExistence type="predicted"/>
<comment type="caution">
    <text evidence="2">The sequence shown here is derived from an EMBL/GenBank/DDBJ whole genome shotgun (WGS) entry which is preliminary data.</text>
</comment>
<name>A0A8X7P499_BRACI</name>
<protein>
    <submittedName>
        <fullName evidence="2">Uncharacterized protein</fullName>
    </submittedName>
</protein>
<dbReference type="AlphaFoldDB" id="A0A8X7P499"/>
<dbReference type="EMBL" id="JAAMPC010000128">
    <property type="protein sequence ID" value="KAG2243942.1"/>
    <property type="molecule type" value="Genomic_DNA"/>
</dbReference>
<dbReference type="OrthoDB" id="10651159at2759"/>
<sequence>MIMDQPNKEDNESMDDPADGGALVISEGTMAGDQKGELTKDEKLLLKAMSAQMQEKMKASLDKFRHELRQNSNKLLVE</sequence>